<evidence type="ECO:0000313" key="3">
    <source>
        <dbReference type="EMBL" id="KEQ71280.1"/>
    </source>
</evidence>
<sequence>MLERTSACLDTGVRFSLRQKSLFPKSRRLLHSSFWSTHAPDVDHLCLTHKAGSYAPASPCTAPASLSCPPVAPASSADSHDAPFLDFLYPAPTQAFMTRLSQSERWSRKNTRPNVLRGYSSMTTPKDSSSSSSSSSRAYRELVALLESPIPDQSFLALDIERVWNLMSQISHPDTDLLHRLIYWFVERDNRTADQHALDLFADLPDQSRSPAAYRHAIISNLRLGKQLVAVALHREASVLPKAGPIASDYLMASAISQSDWPLAVSVHKEWEKYNAAGSSTSTPLWNRSLADLPFALAQLHKLRKLCSLEMRRARKGKGPKPTQDFRRLYRFLVYHFIQAQSRQQIFLRPGHSADLTRGSVRQLIEKTHDNGLASATLYENILLALLTLKGCASNYNCSAIITATYLLYRKSEFFAPTEKLLLFVTRFWRDHNLNFGGKGPTHNFIGKTIILDDWTKHHHRPSDSAFVFIMDTFAQRGLVEGVKEHADLFKSFYLNDDLNPDSLWPLLTVHAVNRNPGLAAKQLRAMKKEYGVSPNLRCWNIVLHAYIRVDDIYGATETFRSMLKSGLEPDEYSYATLLTSYAKRGDIDGVIEVLDFAKTRGAMKPTTYMLNCMILALARNFEIDGALKALDQTVEAVQQDKANGPLTLCFNTVLTSFAWRRDLKATMATYGRMKAENVPLDEQSYGALMLVLCLFRQSPSAHKILKTVMPSSGVRPMAFHYAILTRGYLGQGLYSEAVKLQAEMKRAHVRETPSSRAVASQANTLYQLSISSYPADEDDSPIPLDLAIEDFKKVLDDTRVFHHGMQPEAAGHETMAISNLIYIHGKRRSYEAVQHLFQMFQKKLTEIDKGRDQAPIILLLSNLMFVHCQAEEWSEVDKYWDLVKSRVDEIRLSNAPASRFAQSVHHGQTAPALREEESALIPVSYSFMLSQPLQYYIRSQFAQNSIRKLVPQMTKLLSQGFRFANKTWNELIVRLCQANPPRALLAYTLVEKYMMKDWPGWIPQGHGAISKPETVYLKKHTFKEGLEYINARYISQETVIPQYRTMVHLARAMLDVRGLVSRGLGDDHNESGEGLRELRRQVGTIPEIREQAPRTLHAIQSMPRILDRLQGSLLRAD</sequence>
<organism evidence="3 4">
    <name type="scientific">Aureobasidium namibiae CBS 147.97</name>
    <dbReference type="NCBI Taxonomy" id="1043004"/>
    <lineage>
        <taxon>Eukaryota</taxon>
        <taxon>Fungi</taxon>
        <taxon>Dikarya</taxon>
        <taxon>Ascomycota</taxon>
        <taxon>Pezizomycotina</taxon>
        <taxon>Dothideomycetes</taxon>
        <taxon>Dothideomycetidae</taxon>
        <taxon>Dothideales</taxon>
        <taxon>Saccotheciaceae</taxon>
        <taxon>Aureobasidium</taxon>
    </lineage>
</organism>
<evidence type="ECO:0000313" key="4">
    <source>
        <dbReference type="Proteomes" id="UP000027730"/>
    </source>
</evidence>
<dbReference type="Proteomes" id="UP000027730">
    <property type="component" value="Unassembled WGS sequence"/>
</dbReference>
<dbReference type="NCBIfam" id="TIGR00756">
    <property type="entry name" value="PPR"/>
    <property type="match status" value="1"/>
</dbReference>
<dbReference type="RefSeq" id="XP_013425528.1">
    <property type="nucleotide sequence ID" value="XM_013570074.1"/>
</dbReference>
<dbReference type="PANTHER" id="PTHR47938:SF35">
    <property type="entry name" value="PENTATRICOPEPTIDE REPEAT-CONTAINING PROTEIN 4, MITOCHONDRIAL-RELATED"/>
    <property type="match status" value="1"/>
</dbReference>
<dbReference type="GO" id="GO:0003729">
    <property type="term" value="F:mRNA binding"/>
    <property type="evidence" value="ECO:0007669"/>
    <property type="project" value="TreeGrafter"/>
</dbReference>
<gene>
    <name evidence="3" type="ORF">M436DRAFT_51537</name>
</gene>
<feature type="region of interest" description="Disordered" evidence="2">
    <location>
        <begin position="100"/>
        <end position="134"/>
    </location>
</feature>
<dbReference type="Gene3D" id="1.25.40.10">
    <property type="entry name" value="Tetratricopeptide repeat domain"/>
    <property type="match status" value="2"/>
</dbReference>
<accession>A0A074WDU1</accession>
<evidence type="ECO:0000256" key="2">
    <source>
        <dbReference type="SAM" id="MobiDB-lite"/>
    </source>
</evidence>
<dbReference type="STRING" id="1043004.A0A074WDU1"/>
<dbReference type="GeneID" id="25411442"/>
<protein>
    <submittedName>
        <fullName evidence="3">Uncharacterized protein</fullName>
    </submittedName>
</protein>
<dbReference type="HOGENOM" id="CLU_003430_0_1_1"/>
<dbReference type="EMBL" id="KL584714">
    <property type="protein sequence ID" value="KEQ71280.1"/>
    <property type="molecule type" value="Genomic_DNA"/>
</dbReference>
<dbReference type="PANTHER" id="PTHR47938">
    <property type="entry name" value="RESPIRATORY COMPLEX I CHAPERONE (CIA84), PUTATIVE (AFU_ORTHOLOGUE AFUA_2G06020)-RELATED"/>
    <property type="match status" value="1"/>
</dbReference>
<dbReference type="InterPro" id="IPR011990">
    <property type="entry name" value="TPR-like_helical_dom_sf"/>
</dbReference>
<dbReference type="AlphaFoldDB" id="A0A074WDU1"/>
<keyword evidence="4" id="KW-1185">Reference proteome</keyword>
<dbReference type="Pfam" id="PF13041">
    <property type="entry name" value="PPR_2"/>
    <property type="match status" value="1"/>
</dbReference>
<dbReference type="PROSITE" id="PS51375">
    <property type="entry name" value="PPR"/>
    <property type="match status" value="2"/>
</dbReference>
<feature type="repeat" description="PPR" evidence="1">
    <location>
        <begin position="536"/>
        <end position="570"/>
    </location>
</feature>
<evidence type="ECO:0000256" key="1">
    <source>
        <dbReference type="PROSITE-ProRule" id="PRU00708"/>
    </source>
</evidence>
<name>A0A074WDU1_9PEZI</name>
<dbReference type="InterPro" id="IPR002885">
    <property type="entry name" value="PPR_rpt"/>
</dbReference>
<reference evidence="3 4" key="1">
    <citation type="journal article" date="2014" name="BMC Genomics">
        <title>Genome sequencing of four Aureobasidium pullulans varieties: biotechnological potential, stress tolerance, and description of new species.</title>
        <authorList>
            <person name="Gostin Ar C."/>
            <person name="Ohm R.A."/>
            <person name="Kogej T."/>
            <person name="Sonjak S."/>
            <person name="Turk M."/>
            <person name="Zajc J."/>
            <person name="Zalar P."/>
            <person name="Grube M."/>
            <person name="Sun H."/>
            <person name="Han J."/>
            <person name="Sharma A."/>
            <person name="Chiniquy J."/>
            <person name="Ngan C.Y."/>
            <person name="Lipzen A."/>
            <person name="Barry K."/>
            <person name="Grigoriev I.V."/>
            <person name="Gunde-Cimerman N."/>
        </authorList>
    </citation>
    <scope>NUCLEOTIDE SEQUENCE [LARGE SCALE GENOMIC DNA]</scope>
    <source>
        <strain evidence="3 4">CBS 147.97</strain>
    </source>
</reference>
<proteinExistence type="predicted"/>
<dbReference type="OrthoDB" id="185373at2759"/>
<feature type="repeat" description="PPR" evidence="1">
    <location>
        <begin position="571"/>
        <end position="605"/>
    </location>
</feature>